<dbReference type="GO" id="GO:0006412">
    <property type="term" value="P:translation"/>
    <property type="evidence" value="ECO:0007669"/>
    <property type="project" value="InterPro"/>
</dbReference>
<evidence type="ECO:0000256" key="5">
    <source>
        <dbReference type="ARBA" id="ARBA00023128"/>
    </source>
</evidence>
<proteinExistence type="inferred from homology"/>
<evidence type="ECO:0000256" key="6">
    <source>
        <dbReference type="ARBA" id="ARBA00023274"/>
    </source>
</evidence>
<dbReference type="PANTHER" id="PTHR21037">
    <property type="entry name" value="39S RIBOSOMAL PROTEIN L14, MITOCHONDRIAL"/>
    <property type="match status" value="1"/>
</dbReference>
<reference evidence="10" key="2">
    <citation type="submission" date="2015-06" db="UniProtKB">
        <authorList>
            <consortium name="EnsemblMetazoa"/>
        </authorList>
    </citation>
    <scope>IDENTIFICATION</scope>
</reference>
<keyword evidence="3" id="KW-0809">Transit peptide</keyword>
<dbReference type="InterPro" id="IPR036853">
    <property type="entry name" value="Ribosomal_uL14_sf"/>
</dbReference>
<comment type="similarity">
    <text evidence="2">Belongs to the universal ribosomal protein uL14 family.</text>
</comment>
<keyword evidence="5" id="KW-0496">Mitochondrion</keyword>
<dbReference type="HAMAP" id="MF_01367">
    <property type="entry name" value="Ribosomal_uL14"/>
    <property type="match status" value="1"/>
</dbReference>
<feature type="transmembrane region" description="Helical" evidence="9">
    <location>
        <begin position="25"/>
        <end position="44"/>
    </location>
</feature>
<keyword evidence="9" id="KW-0472">Membrane</keyword>
<evidence type="ECO:0000256" key="7">
    <source>
        <dbReference type="ARBA" id="ARBA00040118"/>
    </source>
</evidence>
<evidence type="ECO:0000313" key="11">
    <source>
        <dbReference type="Proteomes" id="UP000015104"/>
    </source>
</evidence>
<sequence>MMSVEHSFKSAETFICKTFFHCNQLHGAVISLLLYCCLYFLNNWRIMSFPGNSRLLNQISLLVNYARNFNTSQILNQARIGTFMRVVDNSALGKQAMLDGKPPKIIGIYRKPRIAELGTKVIVAIKGQKKKGVVVGLVRLQKPFVPRFDSNNMVLMDDKGNPLGTRILVPIPNLIRKETYGLNKIIAIATRFVYYSPQVQYLWNLSELRYDGYHLQFRATLEGYNVLVARDESEVDEEGDKECDLVKEKEEDIKPPLIE</sequence>
<name>T1JPY1_TETUR</name>
<dbReference type="Gene3D" id="2.40.150.20">
    <property type="entry name" value="Ribosomal protein L14"/>
    <property type="match status" value="1"/>
</dbReference>
<protein>
    <recommendedName>
        <fullName evidence="7">Large ribosomal subunit protein uL14m</fullName>
    </recommendedName>
    <alternativeName>
        <fullName evidence="8">39S ribosomal protein L14, mitochondrial</fullName>
    </alternativeName>
</protein>
<dbReference type="GO" id="GO:0005739">
    <property type="term" value="C:mitochondrion"/>
    <property type="evidence" value="ECO:0007669"/>
    <property type="project" value="UniProtKB-SubCell"/>
</dbReference>
<evidence type="ECO:0000256" key="9">
    <source>
        <dbReference type="SAM" id="Phobius"/>
    </source>
</evidence>
<evidence type="ECO:0000256" key="3">
    <source>
        <dbReference type="ARBA" id="ARBA00022946"/>
    </source>
</evidence>
<evidence type="ECO:0000256" key="4">
    <source>
        <dbReference type="ARBA" id="ARBA00022980"/>
    </source>
</evidence>
<keyword evidence="6" id="KW-0687">Ribonucleoprotein</keyword>
<dbReference type="EnsemblMetazoa" id="tetur01g01220.1">
    <property type="protein sequence ID" value="tetur01g01220.1"/>
    <property type="gene ID" value="tetur01g01220"/>
</dbReference>
<evidence type="ECO:0000256" key="8">
    <source>
        <dbReference type="ARBA" id="ARBA00042938"/>
    </source>
</evidence>
<dbReference type="GO" id="GO:1990904">
    <property type="term" value="C:ribonucleoprotein complex"/>
    <property type="evidence" value="ECO:0007669"/>
    <property type="project" value="UniProtKB-KW"/>
</dbReference>
<dbReference type="SUPFAM" id="SSF50193">
    <property type="entry name" value="Ribosomal protein L14"/>
    <property type="match status" value="1"/>
</dbReference>
<organism evidence="10 11">
    <name type="scientific">Tetranychus urticae</name>
    <name type="common">Two-spotted spider mite</name>
    <dbReference type="NCBI Taxonomy" id="32264"/>
    <lineage>
        <taxon>Eukaryota</taxon>
        <taxon>Metazoa</taxon>
        <taxon>Ecdysozoa</taxon>
        <taxon>Arthropoda</taxon>
        <taxon>Chelicerata</taxon>
        <taxon>Arachnida</taxon>
        <taxon>Acari</taxon>
        <taxon>Acariformes</taxon>
        <taxon>Trombidiformes</taxon>
        <taxon>Prostigmata</taxon>
        <taxon>Eleutherengona</taxon>
        <taxon>Raphignathae</taxon>
        <taxon>Tetranychoidea</taxon>
        <taxon>Tetranychidae</taxon>
        <taxon>Tetranychus</taxon>
    </lineage>
</organism>
<keyword evidence="9" id="KW-1133">Transmembrane helix</keyword>
<dbReference type="SMART" id="SM01374">
    <property type="entry name" value="Ribosomal_L14"/>
    <property type="match status" value="1"/>
</dbReference>
<dbReference type="HOGENOM" id="CLU_1295845_0_0_1"/>
<evidence type="ECO:0000256" key="1">
    <source>
        <dbReference type="ARBA" id="ARBA00004173"/>
    </source>
</evidence>
<evidence type="ECO:0000256" key="2">
    <source>
        <dbReference type="ARBA" id="ARBA00010745"/>
    </source>
</evidence>
<dbReference type="AlphaFoldDB" id="T1JPY1"/>
<dbReference type="STRING" id="32264.T1JPY1"/>
<comment type="subcellular location">
    <subcellularLocation>
        <location evidence="1">Mitochondrion</location>
    </subcellularLocation>
</comment>
<dbReference type="GO" id="GO:0005840">
    <property type="term" value="C:ribosome"/>
    <property type="evidence" value="ECO:0007669"/>
    <property type="project" value="UniProtKB-KW"/>
</dbReference>
<dbReference type="CDD" id="cd00337">
    <property type="entry name" value="Ribosomal_uL14"/>
    <property type="match status" value="1"/>
</dbReference>
<dbReference type="eggNOG" id="KOG3441">
    <property type="taxonomic scope" value="Eukaryota"/>
</dbReference>
<reference evidence="11" key="1">
    <citation type="submission" date="2011-08" db="EMBL/GenBank/DDBJ databases">
        <authorList>
            <person name="Rombauts S."/>
        </authorList>
    </citation>
    <scope>NUCLEOTIDE SEQUENCE</scope>
    <source>
        <strain evidence="11">London</strain>
    </source>
</reference>
<evidence type="ECO:0000313" key="10">
    <source>
        <dbReference type="EnsemblMetazoa" id="tetur01g01220.1"/>
    </source>
</evidence>
<dbReference type="EMBL" id="CAEY01000434">
    <property type="status" value="NOT_ANNOTATED_CDS"/>
    <property type="molecule type" value="Genomic_DNA"/>
</dbReference>
<dbReference type="FunFam" id="2.40.150.20:FF:000018">
    <property type="entry name" value="Ribosomal protein L14, putative"/>
    <property type="match status" value="1"/>
</dbReference>
<keyword evidence="11" id="KW-1185">Reference proteome</keyword>
<keyword evidence="9" id="KW-0812">Transmembrane</keyword>
<dbReference type="PANTHER" id="PTHR21037:SF3">
    <property type="entry name" value="LARGE RIBOSOMAL SUBUNIT PROTEIN UL14M"/>
    <property type="match status" value="1"/>
</dbReference>
<dbReference type="InterPro" id="IPR000218">
    <property type="entry name" value="Ribosomal_uL14"/>
</dbReference>
<dbReference type="Pfam" id="PF00238">
    <property type="entry name" value="Ribosomal_L14"/>
    <property type="match status" value="1"/>
</dbReference>
<dbReference type="GO" id="GO:0003735">
    <property type="term" value="F:structural constituent of ribosome"/>
    <property type="evidence" value="ECO:0007669"/>
    <property type="project" value="InterPro"/>
</dbReference>
<accession>T1JPY1</accession>
<dbReference type="Proteomes" id="UP000015104">
    <property type="component" value="Unassembled WGS sequence"/>
</dbReference>
<keyword evidence="4" id="KW-0689">Ribosomal protein</keyword>